<sequence>MSTEPLTPEQIEELKKRHIRSFCMRRGHISNAQEKALEELLPLYEIPYDANQMFDAVKTFGNNNPLVLEIGCGMGETTAAIAQAHPEINFIGCEVFAAGVGALSKRLHDMNLKNVRIFRHDAVEVVRDMLEDNSLDGVHIFFPDPWRKARHHKRRLINESFLKLLVPKMKKGAYFHCATDWENYAEQMLEVLSAEPTLENLHEGAAPQPENPLIKRPTTKFNERGNRLGHGCWDFVFRKI</sequence>
<feature type="binding site" evidence="9">
    <location>
        <position position="180"/>
    </location>
    <ligand>
        <name>substrate</name>
    </ligand>
</feature>
<organism evidence="10 11">
    <name type="scientific">Parasutterella excrementihominis</name>
    <dbReference type="NCBI Taxonomy" id="487175"/>
    <lineage>
        <taxon>Bacteria</taxon>
        <taxon>Pseudomonadati</taxon>
        <taxon>Pseudomonadota</taxon>
        <taxon>Betaproteobacteria</taxon>
        <taxon>Burkholderiales</taxon>
        <taxon>Sutterellaceae</taxon>
        <taxon>Parasutterella</taxon>
    </lineage>
</organism>
<evidence type="ECO:0000256" key="4">
    <source>
        <dbReference type="ARBA" id="ARBA00022679"/>
    </source>
</evidence>
<evidence type="ECO:0000256" key="2">
    <source>
        <dbReference type="ARBA" id="ARBA00003015"/>
    </source>
</evidence>
<evidence type="ECO:0000313" key="11">
    <source>
        <dbReference type="Proteomes" id="UP000462362"/>
    </source>
</evidence>
<dbReference type="NCBIfam" id="TIGR00091">
    <property type="entry name" value="tRNA (guanosine(46)-N7)-methyltransferase TrmB"/>
    <property type="match status" value="1"/>
</dbReference>
<name>A0A6I3RYQ0_9BURK</name>
<evidence type="ECO:0000256" key="5">
    <source>
        <dbReference type="ARBA" id="ARBA00022691"/>
    </source>
</evidence>
<evidence type="ECO:0000256" key="9">
    <source>
        <dbReference type="HAMAP-Rule" id="MF_01057"/>
    </source>
</evidence>
<evidence type="ECO:0000256" key="8">
    <source>
        <dbReference type="ARBA" id="ARBA00060767"/>
    </source>
</evidence>
<feature type="binding site" evidence="9">
    <location>
        <position position="69"/>
    </location>
    <ligand>
        <name>S-adenosyl-L-methionine</name>
        <dbReference type="ChEBI" id="CHEBI:59789"/>
    </ligand>
</feature>
<dbReference type="Gene3D" id="3.40.50.150">
    <property type="entry name" value="Vaccinia Virus protein VP39"/>
    <property type="match status" value="1"/>
</dbReference>
<reference evidence="10 11" key="1">
    <citation type="journal article" date="2019" name="Nat. Med.">
        <title>A library of human gut bacterial isolates paired with longitudinal multiomics data enables mechanistic microbiome research.</title>
        <authorList>
            <person name="Poyet M."/>
            <person name="Groussin M."/>
            <person name="Gibbons S.M."/>
            <person name="Avila-Pacheco J."/>
            <person name="Jiang X."/>
            <person name="Kearney S.M."/>
            <person name="Perrotta A.R."/>
            <person name="Berdy B."/>
            <person name="Zhao S."/>
            <person name="Lieberman T.D."/>
            <person name="Swanson P.K."/>
            <person name="Smith M."/>
            <person name="Roesemann S."/>
            <person name="Alexander J.E."/>
            <person name="Rich S.A."/>
            <person name="Livny J."/>
            <person name="Vlamakis H."/>
            <person name="Clish C."/>
            <person name="Bullock K."/>
            <person name="Deik A."/>
            <person name="Scott J."/>
            <person name="Pierce K.A."/>
            <person name="Xavier R.J."/>
            <person name="Alm E.J."/>
        </authorList>
    </citation>
    <scope>NUCLEOTIDE SEQUENCE [LARGE SCALE GENOMIC DNA]</scope>
    <source>
        <strain evidence="10 11">BIOML-A2</strain>
    </source>
</reference>
<dbReference type="GO" id="GO:0008176">
    <property type="term" value="F:tRNA (guanine(46)-N7)-methyltransferase activity"/>
    <property type="evidence" value="ECO:0007669"/>
    <property type="project" value="UniProtKB-UniRule"/>
</dbReference>
<dbReference type="GO" id="GO:0043527">
    <property type="term" value="C:tRNA methyltransferase complex"/>
    <property type="evidence" value="ECO:0007669"/>
    <property type="project" value="TreeGrafter"/>
</dbReference>
<dbReference type="UniPathway" id="UPA00989"/>
<feature type="binding site" evidence="9">
    <location>
        <position position="121"/>
    </location>
    <ligand>
        <name>S-adenosyl-L-methionine</name>
        <dbReference type="ChEBI" id="CHEBI:59789"/>
    </ligand>
</feature>
<protein>
    <recommendedName>
        <fullName evidence="9">tRNA (guanine-N(7)-)-methyltransferase</fullName>
        <ecNumber evidence="9">2.1.1.33</ecNumber>
    </recommendedName>
    <alternativeName>
        <fullName evidence="9">tRNA (guanine(46)-N(7))-methyltransferase</fullName>
    </alternativeName>
    <alternativeName>
        <fullName evidence="9">tRNA(m7G46)-methyltransferase</fullName>
    </alternativeName>
</protein>
<dbReference type="InterPro" id="IPR055361">
    <property type="entry name" value="tRNA_methyltr_TrmB_bact"/>
</dbReference>
<keyword evidence="6 9" id="KW-0819">tRNA processing</keyword>
<dbReference type="PANTHER" id="PTHR23417:SF14">
    <property type="entry name" value="PENTACOTRIPEPTIDE-REPEAT REGION OF PRORP DOMAIN-CONTAINING PROTEIN"/>
    <property type="match status" value="1"/>
</dbReference>
<keyword evidence="3 9" id="KW-0489">Methyltransferase</keyword>
<keyword evidence="5 9" id="KW-0949">S-adenosyl-L-methionine</keyword>
<dbReference type="CDD" id="cd02440">
    <property type="entry name" value="AdoMet_MTases"/>
    <property type="match status" value="1"/>
</dbReference>
<comment type="caution">
    <text evidence="9">Lacks conserved residue(s) required for the propagation of feature annotation.</text>
</comment>
<dbReference type="HAMAP" id="MF_01057">
    <property type="entry name" value="tRNA_methyltr_TrmB"/>
    <property type="match status" value="1"/>
</dbReference>
<gene>
    <name evidence="9 10" type="primary">trmB</name>
    <name evidence="10" type="ORF">GMD42_03065</name>
</gene>
<dbReference type="InterPro" id="IPR003358">
    <property type="entry name" value="tRNA_(Gua-N-7)_MeTrfase_Trmb"/>
</dbReference>
<dbReference type="InterPro" id="IPR029063">
    <property type="entry name" value="SAM-dependent_MTases_sf"/>
</dbReference>
<dbReference type="AlphaFoldDB" id="A0A6I3RYQ0"/>
<evidence type="ECO:0000256" key="7">
    <source>
        <dbReference type="ARBA" id="ARBA00060552"/>
    </source>
</evidence>
<dbReference type="SUPFAM" id="SSF53335">
    <property type="entry name" value="S-adenosyl-L-methionine-dependent methyltransferases"/>
    <property type="match status" value="1"/>
</dbReference>
<evidence type="ECO:0000256" key="3">
    <source>
        <dbReference type="ARBA" id="ARBA00022603"/>
    </source>
</evidence>
<comment type="pathway">
    <text evidence="7 9">tRNA modification; N(7)-methylguanine-tRNA biosynthesis.</text>
</comment>
<comment type="similarity">
    <text evidence="8 9">Belongs to the class I-like SAM-binding methyltransferase superfamily. TrmB family.</text>
</comment>
<feature type="binding site" evidence="9">
    <location>
        <position position="94"/>
    </location>
    <ligand>
        <name>S-adenosyl-L-methionine</name>
        <dbReference type="ChEBI" id="CHEBI:59789"/>
    </ligand>
</feature>
<dbReference type="RefSeq" id="WP_008810527.1">
    <property type="nucleotide sequence ID" value="NZ_CAKVUT010000002.1"/>
</dbReference>
<dbReference type="PANTHER" id="PTHR23417">
    <property type="entry name" value="3-DEOXY-D-MANNO-OCTULOSONIC-ACID TRANSFERASE/TRNA GUANINE-N 7 - -METHYLTRANSFERASE"/>
    <property type="match status" value="1"/>
</dbReference>
<feature type="binding site" evidence="9">
    <location>
        <position position="144"/>
    </location>
    <ligand>
        <name>S-adenosyl-L-methionine</name>
        <dbReference type="ChEBI" id="CHEBI:59789"/>
    </ligand>
</feature>
<accession>A0A6I3RYQ0</accession>
<proteinExistence type="inferred from homology"/>
<dbReference type="PROSITE" id="PS51625">
    <property type="entry name" value="SAM_MT_TRMB"/>
    <property type="match status" value="1"/>
</dbReference>
<feature type="binding site" evidence="9">
    <location>
        <position position="148"/>
    </location>
    <ligand>
        <name>substrate</name>
    </ligand>
</feature>
<comment type="catalytic activity">
    <reaction evidence="1 9">
        <text>guanosine(46) in tRNA + S-adenosyl-L-methionine = N(7)-methylguanosine(46) in tRNA + S-adenosyl-L-homocysteine</text>
        <dbReference type="Rhea" id="RHEA:42708"/>
        <dbReference type="Rhea" id="RHEA-COMP:10188"/>
        <dbReference type="Rhea" id="RHEA-COMP:10189"/>
        <dbReference type="ChEBI" id="CHEBI:57856"/>
        <dbReference type="ChEBI" id="CHEBI:59789"/>
        <dbReference type="ChEBI" id="CHEBI:74269"/>
        <dbReference type="ChEBI" id="CHEBI:74480"/>
        <dbReference type="EC" id="2.1.1.33"/>
    </reaction>
</comment>
<dbReference type="Proteomes" id="UP000462362">
    <property type="component" value="Unassembled WGS sequence"/>
</dbReference>
<keyword evidence="4 9" id="KW-0808">Transferase</keyword>
<evidence type="ECO:0000313" key="10">
    <source>
        <dbReference type="EMBL" id="MTU42616.1"/>
    </source>
</evidence>
<dbReference type="FunFam" id="3.40.50.150:FF:000035">
    <property type="entry name" value="tRNA (guanine-N(7)-)-methyltransferase"/>
    <property type="match status" value="1"/>
</dbReference>
<dbReference type="Pfam" id="PF02390">
    <property type="entry name" value="Methyltransf_4"/>
    <property type="match status" value="1"/>
</dbReference>
<evidence type="ECO:0000256" key="6">
    <source>
        <dbReference type="ARBA" id="ARBA00022694"/>
    </source>
</evidence>
<dbReference type="EMBL" id="WNCL01000006">
    <property type="protein sequence ID" value="MTU42616.1"/>
    <property type="molecule type" value="Genomic_DNA"/>
</dbReference>
<comment type="function">
    <text evidence="2 9">Catalyzes the formation of N(7)-methylguanine at position 46 (m7G46) in tRNA.</text>
</comment>
<dbReference type="EC" id="2.1.1.33" evidence="9"/>
<comment type="caution">
    <text evidence="10">The sequence shown here is derived from an EMBL/GenBank/DDBJ whole genome shotgun (WGS) entry which is preliminary data.</text>
</comment>
<evidence type="ECO:0000256" key="1">
    <source>
        <dbReference type="ARBA" id="ARBA00000142"/>
    </source>
</evidence>